<dbReference type="EMBL" id="JAGKQM010001361">
    <property type="protein sequence ID" value="KAH0851983.1"/>
    <property type="molecule type" value="Genomic_DNA"/>
</dbReference>
<feature type="compositionally biased region" description="Polar residues" evidence="1">
    <location>
        <begin position="456"/>
        <end position="471"/>
    </location>
</feature>
<evidence type="ECO:0000313" key="3">
    <source>
        <dbReference type="EMBL" id="KAH0851983.1"/>
    </source>
</evidence>
<gene>
    <name evidence="3" type="ORF">HID58_094316</name>
</gene>
<dbReference type="Pfam" id="PF09331">
    <property type="entry name" value="DUF1985"/>
    <property type="match status" value="1"/>
</dbReference>
<evidence type="ECO:0000259" key="2">
    <source>
        <dbReference type="Pfam" id="PF09331"/>
    </source>
</evidence>
<keyword evidence="4" id="KW-1185">Reference proteome</keyword>
<dbReference type="InterPro" id="IPR015410">
    <property type="entry name" value="DUF1985"/>
</dbReference>
<feature type="domain" description="DUF1985" evidence="2">
    <location>
        <begin position="178"/>
        <end position="243"/>
    </location>
</feature>
<feature type="region of interest" description="Disordered" evidence="1">
    <location>
        <begin position="445"/>
        <end position="473"/>
    </location>
</feature>
<accession>A0ABQ7XA52</accession>
<organism evidence="3 4">
    <name type="scientific">Brassica napus</name>
    <name type="common">Rape</name>
    <dbReference type="NCBI Taxonomy" id="3708"/>
    <lineage>
        <taxon>Eukaryota</taxon>
        <taxon>Viridiplantae</taxon>
        <taxon>Streptophyta</taxon>
        <taxon>Embryophyta</taxon>
        <taxon>Tracheophyta</taxon>
        <taxon>Spermatophyta</taxon>
        <taxon>Magnoliopsida</taxon>
        <taxon>eudicotyledons</taxon>
        <taxon>Gunneridae</taxon>
        <taxon>Pentapetalae</taxon>
        <taxon>rosids</taxon>
        <taxon>malvids</taxon>
        <taxon>Brassicales</taxon>
        <taxon>Brassicaceae</taxon>
        <taxon>Brassiceae</taxon>
        <taxon>Brassica</taxon>
    </lineage>
</organism>
<comment type="caution">
    <text evidence="3">The sequence shown here is derived from an EMBL/GenBank/DDBJ whole genome shotgun (WGS) entry which is preliminary data.</text>
</comment>
<dbReference type="Proteomes" id="UP000824890">
    <property type="component" value="Unassembled WGS sequence"/>
</dbReference>
<name>A0ABQ7XA52_BRANA</name>
<sequence>MSEPHHEGSKLDPDDSNIGNDITSWEGKCDSAHHMSHTDLKLLSFLADSSPAVSPLVEEIEITSRIMPCPHSILGSYQQIEVKISSKSKMESRAGEVLGTACEEISEDLPQMMFADREEPVGVRYLTYQSSRAINTVLNSLHEDEIHYLWASVEKKHEAWFRFPGKPIRRYEHFKSIENAPKKSVTDKELLIKVACLALISSVLPSTNLKMKMKNHYAELLVDIDEFLAYPLGCVAFDMLMTSIKKRDEISLSQNTIALKVLDVKVEILVKLINANHVFMKEMFHGGATKLDVERMREKPRIHARKKTASVKGKAVTSLDEAKIISLVDGKVESAIASVQALSTEAISQEASVVSSVEVILNAFKLEILSMVQNALSKHVLEKEATTPPLVTTSKVPSGANITAGPVDANDEILKNVMANISHYSMPPDSADRVQLSDGRTRSYRPQGIASPGMWNENNGGATYSATSQTNDRNKTEGIPSFDLGVTQDVRPPVAVQDAELGDTGDRQCEERVDDPQPCRKSKRLRLVPPPLITDYQCEIAILNRAREAKMKGRNYYDFNTLPILPKKLALCPGRCLLMRLVRSTFYNQVGSRGGKIPEFLDSRFVSLLARNYDRFRRSKSKESYVFAKGLVDCLVKSCSSGTHQADSTSLSMLTKNTRLAVRSDSQLALDLLPISDMFPALLKSSGLLEIPGGIGLLSERIKGVAQNNNAADSALTAALLMQTHALFGPNTCRCITPDVLGDEAHRAAVMLYEFHEKLQRSCGNGMVLISREKSPRVLTVTHKSPRKATMGSRGKSVQISRSTGEAVHIYTWKVGKKFM</sequence>
<reference evidence="3 4" key="1">
    <citation type="submission" date="2021-05" db="EMBL/GenBank/DDBJ databases">
        <title>Genome Assembly of Synthetic Allotetraploid Brassica napus Reveals Homoeologous Exchanges between Subgenomes.</title>
        <authorList>
            <person name="Davis J.T."/>
        </authorList>
    </citation>
    <scope>NUCLEOTIDE SEQUENCE [LARGE SCALE GENOMIC DNA]</scope>
    <source>
        <strain evidence="4">cv. Da-Ae</strain>
        <tissue evidence="3">Seedling</tissue>
    </source>
</reference>
<proteinExistence type="predicted"/>
<protein>
    <recommendedName>
        <fullName evidence="2">DUF1985 domain-containing protein</fullName>
    </recommendedName>
</protein>
<evidence type="ECO:0000256" key="1">
    <source>
        <dbReference type="SAM" id="MobiDB-lite"/>
    </source>
</evidence>
<evidence type="ECO:0000313" key="4">
    <source>
        <dbReference type="Proteomes" id="UP000824890"/>
    </source>
</evidence>